<evidence type="ECO:0000256" key="1">
    <source>
        <dbReference type="SAM" id="Phobius"/>
    </source>
</evidence>
<gene>
    <name evidence="2" type="ORF">ABI_33070</name>
</gene>
<dbReference type="Proteomes" id="UP000006512">
    <property type="component" value="Unassembled WGS sequence"/>
</dbReference>
<keyword evidence="1" id="KW-0472">Membrane</keyword>
<feature type="transmembrane region" description="Helical" evidence="1">
    <location>
        <begin position="20"/>
        <end position="44"/>
    </location>
</feature>
<protein>
    <recommendedName>
        <fullName evidence="4">DUF805 domain-containing protein</fullName>
    </recommendedName>
</protein>
<name>F4QQ03_9CAUL</name>
<evidence type="ECO:0000313" key="3">
    <source>
        <dbReference type="Proteomes" id="UP000006512"/>
    </source>
</evidence>
<dbReference type="AlphaFoldDB" id="F4QQ03"/>
<reference evidence="3" key="1">
    <citation type="submission" date="2011-03" db="EMBL/GenBank/DDBJ databases">
        <title>Draft genome sequence of Brevundimonas diminuta.</title>
        <authorList>
            <person name="Brown P.J.B."/>
            <person name="Buechlein A."/>
            <person name="Hemmerich C."/>
            <person name="Brun Y.V."/>
        </authorList>
    </citation>
    <scope>NUCLEOTIDE SEQUENCE [LARGE SCALE GENOMIC DNA]</scope>
    <source>
        <strain evidence="3">C19</strain>
    </source>
</reference>
<sequence length="67" mass="7359">MLYTIAGSLFGQPVQDLNHIVPVFVIGNWISGLWLLLCIALCFVPGNKGANRYGPDPRRPESAADQF</sequence>
<accession>F4QQ03</accession>
<dbReference type="EMBL" id="GL883079">
    <property type="protein sequence ID" value="EGF90290.1"/>
    <property type="molecule type" value="Genomic_DNA"/>
</dbReference>
<organism evidence="2 3">
    <name type="scientific">Asticcacaulis biprosthecium C19</name>
    <dbReference type="NCBI Taxonomy" id="715226"/>
    <lineage>
        <taxon>Bacteria</taxon>
        <taxon>Pseudomonadati</taxon>
        <taxon>Pseudomonadota</taxon>
        <taxon>Alphaproteobacteria</taxon>
        <taxon>Caulobacterales</taxon>
        <taxon>Caulobacteraceae</taxon>
        <taxon>Asticcacaulis</taxon>
    </lineage>
</organism>
<keyword evidence="1" id="KW-0812">Transmembrane</keyword>
<dbReference type="HOGENOM" id="CLU_2803175_0_0_5"/>
<keyword evidence="3" id="KW-1185">Reference proteome</keyword>
<proteinExistence type="predicted"/>
<evidence type="ECO:0000313" key="2">
    <source>
        <dbReference type="EMBL" id="EGF90290.1"/>
    </source>
</evidence>
<evidence type="ECO:0008006" key="4">
    <source>
        <dbReference type="Google" id="ProtNLM"/>
    </source>
</evidence>
<keyword evidence="1" id="KW-1133">Transmembrane helix</keyword>